<reference evidence="5" key="1">
    <citation type="submission" date="2022-06" db="EMBL/GenBank/DDBJ databases">
        <title>Alkalicoccobacillus porphyridii sp. nov., isolated from a marine red alga, Porphyridium purpureum and reclassification of Shouchella plakortidis and Shouchella gibsonii as Alkalicoccobacillus plakortidis comb. nov. and Alkalicoccobacillus gibsonii comb. nov.</title>
        <authorList>
            <person name="Kim K.H."/>
            <person name="Lee J.K."/>
            <person name="Han D.M."/>
            <person name="Baek J.H."/>
            <person name="Jeon C.O."/>
        </authorList>
    </citation>
    <scope>NUCLEOTIDE SEQUENCE</scope>
    <source>
        <strain evidence="5">DSM 19153</strain>
    </source>
</reference>
<evidence type="ECO:0000256" key="1">
    <source>
        <dbReference type="ARBA" id="ARBA00022491"/>
    </source>
</evidence>
<organism evidence="5 6">
    <name type="scientific">Alkalicoccobacillus plakortidis</name>
    <dbReference type="NCBI Taxonomy" id="444060"/>
    <lineage>
        <taxon>Bacteria</taxon>
        <taxon>Bacillati</taxon>
        <taxon>Bacillota</taxon>
        <taxon>Bacilli</taxon>
        <taxon>Bacillales</taxon>
        <taxon>Bacillaceae</taxon>
        <taxon>Alkalicoccobacillus</taxon>
    </lineage>
</organism>
<comment type="caution">
    <text evidence="5">The sequence shown here is derived from an EMBL/GenBank/DDBJ whole genome shotgun (WGS) entry which is preliminary data.</text>
</comment>
<dbReference type="PROSITE" id="PS01081">
    <property type="entry name" value="HTH_TETR_1"/>
    <property type="match status" value="1"/>
</dbReference>
<proteinExistence type="predicted"/>
<sequence length="132" mass="15589">MNNRRQDVIESAHQVFAEKGYRAASIQNILDRSSISKGTLYKYFSSKSDIILAVFKWLAHKIEQARDELILYRDPKDLDTLKEQISIQIELLETYKMFSLFQEVFVSDDIELKQYIKQHQAIRIKMDTQTIN</sequence>
<keyword evidence="6" id="KW-1185">Reference proteome</keyword>
<dbReference type="InterPro" id="IPR050624">
    <property type="entry name" value="HTH-type_Tx_Regulator"/>
</dbReference>
<evidence type="ECO:0000313" key="5">
    <source>
        <dbReference type="EMBL" id="MCM2675773.1"/>
    </source>
</evidence>
<dbReference type="PROSITE" id="PS50977">
    <property type="entry name" value="HTH_TETR_2"/>
    <property type="match status" value="1"/>
</dbReference>
<accession>A0ABT0XIP7</accession>
<dbReference type="Proteomes" id="UP001203665">
    <property type="component" value="Unassembled WGS sequence"/>
</dbReference>
<dbReference type="InterPro" id="IPR023772">
    <property type="entry name" value="DNA-bd_HTH_TetR-type_CS"/>
</dbReference>
<gene>
    <name evidence="5" type="ORF">NDM98_09895</name>
</gene>
<protein>
    <submittedName>
        <fullName evidence="5">TetR/AcrR family transcriptional regulator</fullName>
    </submittedName>
</protein>
<dbReference type="SUPFAM" id="SSF46689">
    <property type="entry name" value="Homeodomain-like"/>
    <property type="match status" value="1"/>
</dbReference>
<dbReference type="EMBL" id="JAMQJY010000001">
    <property type="protein sequence ID" value="MCM2675773.1"/>
    <property type="molecule type" value="Genomic_DNA"/>
</dbReference>
<dbReference type="PANTHER" id="PTHR43479">
    <property type="entry name" value="ACREF/ENVCD OPERON REPRESSOR-RELATED"/>
    <property type="match status" value="1"/>
</dbReference>
<dbReference type="Gene3D" id="1.10.357.10">
    <property type="entry name" value="Tetracycline Repressor, domain 2"/>
    <property type="match status" value="1"/>
</dbReference>
<evidence type="ECO:0000259" key="4">
    <source>
        <dbReference type="PROSITE" id="PS50977"/>
    </source>
</evidence>
<evidence type="ECO:0000313" key="6">
    <source>
        <dbReference type="Proteomes" id="UP001203665"/>
    </source>
</evidence>
<dbReference type="InterPro" id="IPR009057">
    <property type="entry name" value="Homeodomain-like_sf"/>
</dbReference>
<dbReference type="PRINTS" id="PR00455">
    <property type="entry name" value="HTHTETR"/>
</dbReference>
<dbReference type="RefSeq" id="WP_251606940.1">
    <property type="nucleotide sequence ID" value="NZ_JAMQJY010000001.1"/>
</dbReference>
<dbReference type="InterPro" id="IPR001647">
    <property type="entry name" value="HTH_TetR"/>
</dbReference>
<dbReference type="Pfam" id="PF00440">
    <property type="entry name" value="TetR_N"/>
    <property type="match status" value="1"/>
</dbReference>
<evidence type="ECO:0000256" key="3">
    <source>
        <dbReference type="PROSITE-ProRule" id="PRU00335"/>
    </source>
</evidence>
<dbReference type="PANTHER" id="PTHR43479:SF22">
    <property type="entry name" value="TRANSCRIPTIONAL REGULATOR, TETR FAMILY"/>
    <property type="match status" value="1"/>
</dbReference>
<feature type="domain" description="HTH tetR-type" evidence="4">
    <location>
        <begin position="2"/>
        <end position="62"/>
    </location>
</feature>
<evidence type="ECO:0000256" key="2">
    <source>
        <dbReference type="ARBA" id="ARBA00023125"/>
    </source>
</evidence>
<keyword evidence="2 3" id="KW-0238">DNA-binding</keyword>
<name>A0ABT0XIP7_9BACI</name>
<keyword evidence="1" id="KW-0678">Repressor</keyword>
<feature type="DNA-binding region" description="H-T-H motif" evidence="3">
    <location>
        <begin position="25"/>
        <end position="44"/>
    </location>
</feature>